<reference evidence="1" key="1">
    <citation type="submission" date="2014-09" db="EMBL/GenBank/DDBJ databases">
        <authorList>
            <person name="Magalhaes I.L.F."/>
            <person name="Oliveira U."/>
            <person name="Santos F.R."/>
            <person name="Vidigal T.H.D.A."/>
            <person name="Brescovit A.D."/>
            <person name="Santos A.J."/>
        </authorList>
    </citation>
    <scope>NUCLEOTIDE SEQUENCE</scope>
    <source>
        <tissue evidence="1">Shoot tissue taken approximately 20 cm above the soil surface</tissue>
    </source>
</reference>
<reference evidence="1" key="2">
    <citation type="journal article" date="2015" name="Data Brief">
        <title>Shoot transcriptome of the giant reed, Arundo donax.</title>
        <authorList>
            <person name="Barrero R.A."/>
            <person name="Guerrero F.D."/>
            <person name="Moolhuijzen P."/>
            <person name="Goolsby J.A."/>
            <person name="Tidwell J."/>
            <person name="Bellgard S.E."/>
            <person name="Bellgard M.I."/>
        </authorList>
    </citation>
    <scope>NUCLEOTIDE SEQUENCE</scope>
    <source>
        <tissue evidence="1">Shoot tissue taken approximately 20 cm above the soil surface</tissue>
    </source>
</reference>
<accession>A0A0A8Z410</accession>
<name>A0A0A8Z410_ARUDO</name>
<organism evidence="1">
    <name type="scientific">Arundo donax</name>
    <name type="common">Giant reed</name>
    <name type="synonym">Donax arundinaceus</name>
    <dbReference type="NCBI Taxonomy" id="35708"/>
    <lineage>
        <taxon>Eukaryota</taxon>
        <taxon>Viridiplantae</taxon>
        <taxon>Streptophyta</taxon>
        <taxon>Embryophyta</taxon>
        <taxon>Tracheophyta</taxon>
        <taxon>Spermatophyta</taxon>
        <taxon>Magnoliopsida</taxon>
        <taxon>Liliopsida</taxon>
        <taxon>Poales</taxon>
        <taxon>Poaceae</taxon>
        <taxon>PACMAD clade</taxon>
        <taxon>Arundinoideae</taxon>
        <taxon>Arundineae</taxon>
        <taxon>Arundo</taxon>
    </lineage>
</organism>
<proteinExistence type="predicted"/>
<sequence length="29" mass="3402">MFQCAFTHKKICILHAYILKAFASIWFLG</sequence>
<dbReference type="EMBL" id="GBRH01268313">
    <property type="protein sequence ID" value="JAD29582.1"/>
    <property type="molecule type" value="Transcribed_RNA"/>
</dbReference>
<dbReference type="AlphaFoldDB" id="A0A0A8Z410"/>
<evidence type="ECO:0000313" key="1">
    <source>
        <dbReference type="EMBL" id="JAD29582.1"/>
    </source>
</evidence>
<protein>
    <submittedName>
        <fullName evidence="1">Uncharacterized protein</fullName>
    </submittedName>
</protein>